<evidence type="ECO:0000313" key="5">
    <source>
        <dbReference type="EMBL" id="MDR7381186.1"/>
    </source>
</evidence>
<dbReference type="Gene3D" id="2.40.50.140">
    <property type="entry name" value="Nucleic acid-binding proteins"/>
    <property type="match status" value="1"/>
</dbReference>
<dbReference type="InterPro" id="IPR012310">
    <property type="entry name" value="DNA_ligase_ATP-dep_cent"/>
</dbReference>
<comment type="similarity">
    <text evidence="1">Belongs to the ATP-dependent DNA ligase family.</text>
</comment>
<dbReference type="GO" id="GO:0016874">
    <property type="term" value="F:ligase activity"/>
    <property type="evidence" value="ECO:0007669"/>
    <property type="project" value="UniProtKB-KW"/>
</dbReference>
<name>A0ABU2CIL6_9MICO</name>
<evidence type="ECO:0000256" key="1">
    <source>
        <dbReference type="ARBA" id="ARBA00007572"/>
    </source>
</evidence>
<dbReference type="PANTHER" id="PTHR45674:SF4">
    <property type="entry name" value="DNA LIGASE 1"/>
    <property type="match status" value="1"/>
</dbReference>
<evidence type="ECO:0000313" key="6">
    <source>
        <dbReference type="Proteomes" id="UP001183585"/>
    </source>
</evidence>
<dbReference type="Pfam" id="PF01068">
    <property type="entry name" value="DNA_ligase_A_M"/>
    <property type="match status" value="1"/>
</dbReference>
<dbReference type="Proteomes" id="UP001183585">
    <property type="component" value="Unassembled WGS sequence"/>
</dbReference>
<dbReference type="InterPro" id="IPR044117">
    <property type="entry name" value="OBF_LigC-like"/>
</dbReference>
<gene>
    <name evidence="5" type="ORF">J2S48_000701</name>
</gene>
<feature type="domain" description="ATP-dependent DNA ligase family profile" evidence="4">
    <location>
        <begin position="68"/>
        <end position="160"/>
    </location>
</feature>
<keyword evidence="6" id="KW-1185">Reference proteome</keyword>
<dbReference type="RefSeq" id="WP_274997555.1">
    <property type="nucleotide sequence ID" value="NZ_JAJQQP010000016.1"/>
</dbReference>
<dbReference type="PANTHER" id="PTHR45674">
    <property type="entry name" value="DNA LIGASE 1/3 FAMILY MEMBER"/>
    <property type="match status" value="1"/>
</dbReference>
<comment type="catalytic activity">
    <reaction evidence="3">
        <text>ATP + (deoxyribonucleotide)n-3'-hydroxyl + 5'-phospho-(deoxyribonucleotide)m = (deoxyribonucleotide)n+m + AMP + diphosphate.</text>
        <dbReference type="EC" id="6.5.1.1"/>
    </reaction>
</comment>
<dbReference type="EMBL" id="JAVDYE010000001">
    <property type="protein sequence ID" value="MDR7381186.1"/>
    <property type="molecule type" value="Genomic_DNA"/>
</dbReference>
<comment type="caution">
    <text evidence="5">The sequence shown here is derived from an EMBL/GenBank/DDBJ whole genome shotgun (WGS) entry which is preliminary data.</text>
</comment>
<evidence type="ECO:0000259" key="4">
    <source>
        <dbReference type="PROSITE" id="PS50160"/>
    </source>
</evidence>
<dbReference type="CDD" id="cd07970">
    <property type="entry name" value="OBF_DNA_ligase_LigC"/>
    <property type="match status" value="1"/>
</dbReference>
<dbReference type="Gene3D" id="3.30.470.30">
    <property type="entry name" value="DNA ligase/mRNA capping enzyme"/>
    <property type="match status" value="1"/>
</dbReference>
<proteinExistence type="inferred from homology"/>
<keyword evidence="2 5" id="KW-0436">Ligase</keyword>
<evidence type="ECO:0000256" key="3">
    <source>
        <dbReference type="ARBA" id="ARBA00034003"/>
    </source>
</evidence>
<evidence type="ECO:0000256" key="2">
    <source>
        <dbReference type="ARBA" id="ARBA00022598"/>
    </source>
</evidence>
<accession>A0ABU2CIL6</accession>
<dbReference type="PROSITE" id="PS50160">
    <property type="entry name" value="DNA_LIGASE_A3"/>
    <property type="match status" value="1"/>
</dbReference>
<dbReference type="SUPFAM" id="SSF56091">
    <property type="entry name" value="DNA ligase/mRNA capping enzyme, catalytic domain"/>
    <property type="match status" value="1"/>
</dbReference>
<reference evidence="5 6" key="1">
    <citation type="submission" date="2023-07" db="EMBL/GenBank/DDBJ databases">
        <title>Sequencing the genomes of 1000 actinobacteria strains.</title>
        <authorList>
            <person name="Klenk H.-P."/>
        </authorList>
    </citation>
    <scope>NUCLEOTIDE SEQUENCE [LARGE SCALE GENOMIC DNA]</scope>
    <source>
        <strain evidence="5 6">DSM 45554</strain>
    </source>
</reference>
<organism evidence="5 6">
    <name type="scientific">Promicromonospora iranensis</name>
    <dbReference type="NCBI Taxonomy" id="1105144"/>
    <lineage>
        <taxon>Bacteria</taxon>
        <taxon>Bacillati</taxon>
        <taxon>Actinomycetota</taxon>
        <taxon>Actinomycetes</taxon>
        <taxon>Micrococcales</taxon>
        <taxon>Promicromonosporaceae</taxon>
        <taxon>Promicromonospora</taxon>
    </lineage>
</organism>
<dbReference type="InterPro" id="IPR050191">
    <property type="entry name" value="ATP-dep_DNA_ligase"/>
</dbReference>
<sequence length="294" mass="32516">MRDQDGTRLWSRRGTDLSSTFPEIASACTEQLPPGVVLDGEAVIWSHGRLDFGALQSRMGRSAHRSATHAADHPASYAVFDLLAHDNRDQRQLSFDERRALLEQLAAGWRPPLNLSEVTADRELAIEWFETYPVVGIEGLVVKGAAQPYPTGRREWLKVKHRDTVDVICGAVIGRRTAPQEVVAGLPIDGDLRIVGRTAPLSPSGRRALAPWLEPPAEDHPWPARVLRTAFSRFNTARSDVVDLTLVEPVVVEVSADVGWDGQSFRHLLRFVRVRPDTEVSSVRPPEVHGTPTA</sequence>
<dbReference type="InterPro" id="IPR012340">
    <property type="entry name" value="NA-bd_OB-fold"/>
</dbReference>
<protein>
    <submittedName>
        <fullName evidence="5">ATP-dependent DNA ligase</fullName>
    </submittedName>
</protein>